<proteinExistence type="predicted"/>
<reference evidence="2 3" key="1">
    <citation type="submission" date="2019-02" db="EMBL/GenBank/DDBJ databases">
        <title>Deep-cultivation of Planctomycetes and their phenomic and genomic characterization uncovers novel biology.</title>
        <authorList>
            <person name="Wiegand S."/>
            <person name="Jogler M."/>
            <person name="Boedeker C."/>
            <person name="Pinto D."/>
            <person name="Vollmers J."/>
            <person name="Rivas-Marin E."/>
            <person name="Kohn T."/>
            <person name="Peeters S.H."/>
            <person name="Heuer A."/>
            <person name="Rast P."/>
            <person name="Oberbeckmann S."/>
            <person name="Bunk B."/>
            <person name="Jeske O."/>
            <person name="Meyerdierks A."/>
            <person name="Storesund J.E."/>
            <person name="Kallscheuer N."/>
            <person name="Luecker S."/>
            <person name="Lage O.M."/>
            <person name="Pohl T."/>
            <person name="Merkel B.J."/>
            <person name="Hornburger P."/>
            <person name="Mueller R.-W."/>
            <person name="Bruemmer F."/>
            <person name="Labrenz M."/>
            <person name="Spormann A.M."/>
            <person name="Op den Camp H."/>
            <person name="Overmann J."/>
            <person name="Amann R."/>
            <person name="Jetten M.S.M."/>
            <person name="Mascher T."/>
            <person name="Medema M.H."/>
            <person name="Devos D.P."/>
            <person name="Kaster A.-K."/>
            <person name="Ovreas L."/>
            <person name="Rohde M."/>
            <person name="Galperin M.Y."/>
            <person name="Jogler C."/>
        </authorList>
    </citation>
    <scope>NUCLEOTIDE SEQUENCE [LARGE SCALE GENOMIC DNA]</scope>
    <source>
        <strain evidence="2 3">Q31a</strain>
    </source>
</reference>
<name>A0A518GGH3_9BACT</name>
<feature type="region of interest" description="Disordered" evidence="1">
    <location>
        <begin position="1"/>
        <end position="21"/>
    </location>
</feature>
<evidence type="ECO:0000313" key="3">
    <source>
        <dbReference type="Proteomes" id="UP000318017"/>
    </source>
</evidence>
<accession>A0A518GGH3</accession>
<dbReference type="Proteomes" id="UP000318017">
    <property type="component" value="Chromosome"/>
</dbReference>
<protein>
    <submittedName>
        <fullName evidence="2">Uncharacterized protein</fullName>
    </submittedName>
</protein>
<organism evidence="2 3">
    <name type="scientific">Aureliella helgolandensis</name>
    <dbReference type="NCBI Taxonomy" id="2527968"/>
    <lineage>
        <taxon>Bacteria</taxon>
        <taxon>Pseudomonadati</taxon>
        <taxon>Planctomycetota</taxon>
        <taxon>Planctomycetia</taxon>
        <taxon>Pirellulales</taxon>
        <taxon>Pirellulaceae</taxon>
        <taxon>Aureliella</taxon>
    </lineage>
</organism>
<dbReference type="EMBL" id="CP036298">
    <property type="protein sequence ID" value="QDV27648.1"/>
    <property type="molecule type" value="Genomic_DNA"/>
</dbReference>
<evidence type="ECO:0000313" key="2">
    <source>
        <dbReference type="EMBL" id="QDV27648.1"/>
    </source>
</evidence>
<feature type="compositionally biased region" description="Polar residues" evidence="1">
    <location>
        <begin position="8"/>
        <end position="20"/>
    </location>
</feature>
<gene>
    <name evidence="2" type="ORF">Q31a_60410</name>
</gene>
<keyword evidence="3" id="KW-1185">Reference proteome</keyword>
<evidence type="ECO:0000256" key="1">
    <source>
        <dbReference type="SAM" id="MobiDB-lite"/>
    </source>
</evidence>
<dbReference type="AlphaFoldDB" id="A0A518GGH3"/>
<dbReference type="KEGG" id="ahel:Q31a_60410"/>
<sequence length="162" mass="18295">MELRIPVNTPSNGSNRSSSPHKPFLRPLSHLRFSLLKPLAIALRYCPLLGRFPSRLSPLRWLQSTCDQLSLRAAGPASKRILDTAVGNPSWPANSVADKLNALNADRISWSEFRFQTMLVEQWQLETAPCARSTARYPPRSRRWHCGVARSTAPFLRRNPPP</sequence>